<dbReference type="GO" id="GO:0005524">
    <property type="term" value="F:ATP binding"/>
    <property type="evidence" value="ECO:0007669"/>
    <property type="project" value="UniProtKB-UniRule"/>
</dbReference>
<keyword evidence="5 8" id="KW-0418">Kinase</keyword>
<dbReference type="GO" id="GO:0042732">
    <property type="term" value="P:D-xylose metabolic process"/>
    <property type="evidence" value="ECO:0007669"/>
    <property type="project" value="UniProtKB-KW"/>
</dbReference>
<dbReference type="CDD" id="cd07808">
    <property type="entry name" value="ASKHA_NBD_FGGY_EcXK-like"/>
    <property type="match status" value="1"/>
</dbReference>
<comment type="caution">
    <text evidence="13">The sequence shown here is derived from an EMBL/GenBank/DDBJ whole genome shotgun (WGS) entry which is preliminary data.</text>
</comment>
<evidence type="ECO:0000256" key="8">
    <source>
        <dbReference type="HAMAP-Rule" id="MF_02220"/>
    </source>
</evidence>
<dbReference type="GO" id="GO:0004856">
    <property type="term" value="F:D-xylulokinase activity"/>
    <property type="evidence" value="ECO:0007669"/>
    <property type="project" value="UniProtKB-UniRule"/>
</dbReference>
<evidence type="ECO:0000313" key="13">
    <source>
        <dbReference type="EMBL" id="TLF38886.1"/>
    </source>
</evidence>
<dbReference type="PANTHER" id="PTHR43095">
    <property type="entry name" value="SUGAR KINASE"/>
    <property type="match status" value="1"/>
</dbReference>
<evidence type="ECO:0000256" key="3">
    <source>
        <dbReference type="ARBA" id="ARBA00022679"/>
    </source>
</evidence>
<evidence type="ECO:0000313" key="14">
    <source>
        <dbReference type="Proteomes" id="UP000309885"/>
    </source>
</evidence>
<comment type="function">
    <text evidence="8">Catalyzes the phosphorylation of D-xylulose to D-xylulose 5-phosphate.</text>
</comment>
<dbReference type="HAMAP" id="MF_02220">
    <property type="entry name" value="XylB"/>
    <property type="match status" value="1"/>
</dbReference>
<dbReference type="RefSeq" id="WP_138131207.1">
    <property type="nucleotide sequence ID" value="NZ_VBWO01000008.1"/>
</dbReference>
<dbReference type="PANTHER" id="PTHR43095:SF5">
    <property type="entry name" value="XYLULOSE KINASE"/>
    <property type="match status" value="1"/>
</dbReference>
<dbReference type="NCBIfam" id="TIGR01312">
    <property type="entry name" value="XylB"/>
    <property type="match status" value="1"/>
</dbReference>
<feature type="active site" description="Proton acceptor" evidence="8">
    <location>
        <position position="240"/>
    </location>
</feature>
<comment type="similarity">
    <text evidence="1 8 9">Belongs to the FGGY kinase family.</text>
</comment>
<dbReference type="InterPro" id="IPR000577">
    <property type="entry name" value="Carb_kinase_FGGY"/>
</dbReference>
<evidence type="ECO:0000256" key="10">
    <source>
        <dbReference type="RuleBase" id="RU364073"/>
    </source>
</evidence>
<organism evidence="13 14">
    <name type="scientific">Lacticaseibacillus zeae</name>
    <name type="common">Lactobacillus zeae</name>
    <dbReference type="NCBI Taxonomy" id="57037"/>
    <lineage>
        <taxon>Bacteria</taxon>
        <taxon>Bacillati</taxon>
        <taxon>Bacillota</taxon>
        <taxon>Bacilli</taxon>
        <taxon>Lactobacillales</taxon>
        <taxon>Lactobacillaceae</taxon>
        <taxon>Lacticaseibacillus</taxon>
    </lineage>
</organism>
<comment type="catalytic activity">
    <reaction evidence="8 10">
        <text>D-xylulose + ATP = D-xylulose 5-phosphate + ADP + H(+)</text>
        <dbReference type="Rhea" id="RHEA:10964"/>
        <dbReference type="ChEBI" id="CHEBI:15378"/>
        <dbReference type="ChEBI" id="CHEBI:17140"/>
        <dbReference type="ChEBI" id="CHEBI:30616"/>
        <dbReference type="ChEBI" id="CHEBI:57737"/>
        <dbReference type="ChEBI" id="CHEBI:456216"/>
        <dbReference type="EC" id="2.7.1.17"/>
    </reaction>
</comment>
<protein>
    <recommendedName>
        <fullName evidence="8 10">Xylulose kinase</fullName>
        <shortName evidence="8 10">Xylulokinase</shortName>
        <ecNumber evidence="8 10">2.7.1.17</ecNumber>
    </recommendedName>
</protein>
<dbReference type="PIRSF" id="PIRSF000538">
    <property type="entry name" value="GlpK"/>
    <property type="match status" value="1"/>
</dbReference>
<name>A0A5R8LNS4_LACZE</name>
<dbReference type="InterPro" id="IPR006000">
    <property type="entry name" value="Xylulokinase"/>
</dbReference>
<accession>A0A5R8LNS4</accession>
<feature type="site" description="Important for activity" evidence="8">
    <location>
        <position position="10"/>
    </location>
</feature>
<evidence type="ECO:0000259" key="11">
    <source>
        <dbReference type="Pfam" id="PF00370"/>
    </source>
</evidence>
<dbReference type="PROSITE" id="PS00445">
    <property type="entry name" value="FGGY_KINASES_2"/>
    <property type="match status" value="1"/>
</dbReference>
<dbReference type="EC" id="2.7.1.17" evidence="8 10"/>
<evidence type="ECO:0000256" key="1">
    <source>
        <dbReference type="ARBA" id="ARBA00009156"/>
    </source>
</evidence>
<keyword evidence="2 8" id="KW-0859">Xylose metabolism</keyword>
<evidence type="ECO:0000256" key="4">
    <source>
        <dbReference type="ARBA" id="ARBA00022741"/>
    </source>
</evidence>
<dbReference type="InterPro" id="IPR018484">
    <property type="entry name" value="FGGY_N"/>
</dbReference>
<dbReference type="AlphaFoldDB" id="A0A5R8LNS4"/>
<sequence>MTNDVVLGIDLGTSSVKVMALQRNGTFYTHAEPLTLIHPQNGYNEQRPEEWVTQTFKAIRGVLSANKISREAVKAIGFSGQMHGLVALGADQQPLRNAILWNDTRSSLEVEAIQTQMGQRYVDITGNRAVEGYVLPKLLWMQKHEPAIWNQIEKVLLPKDYLRLSMTDRLGTDYSDATGTGYLDIAKGTWSQTILDHFGIPLSWMPELMDSGTVVGGLTKTAAEASGLLAGTPVTVGGADNAMGAIGAGVVKEDQLMSSIGTSGVVLHPEKSLNLKYQGRLQLERHALKSHFYSMGVTLAAGNSLSWFRDTFGVGKPFETIVHDAASSPVGANGVLFAPYLSGERTPYFDPHVRGGFIGISNGTTFNDFARAVLEGIVFSLNDVLNLYRQFGVLPTEVIGIGGGAKNKFWAQMQADIFDLPLKVPVVDEGPGYGAALVASVVAGWYPDVSSAIDALVRYGDTYTPIASNRDAYELIYKGYQKLYQRLV</sequence>
<evidence type="ECO:0000256" key="2">
    <source>
        <dbReference type="ARBA" id="ARBA00022629"/>
    </source>
</evidence>
<proteinExistence type="inferred from homology"/>
<evidence type="ECO:0000256" key="5">
    <source>
        <dbReference type="ARBA" id="ARBA00022777"/>
    </source>
</evidence>
<dbReference type="InterPro" id="IPR050406">
    <property type="entry name" value="FGGY_Carb_Kinase"/>
</dbReference>
<keyword evidence="3 8" id="KW-0808">Transferase</keyword>
<dbReference type="Pfam" id="PF00370">
    <property type="entry name" value="FGGY_N"/>
    <property type="match status" value="1"/>
</dbReference>
<evidence type="ECO:0000256" key="6">
    <source>
        <dbReference type="ARBA" id="ARBA00022840"/>
    </source>
</evidence>
<dbReference type="InterPro" id="IPR043129">
    <property type="entry name" value="ATPase_NBD"/>
</dbReference>
<keyword evidence="7 8" id="KW-0119">Carbohydrate metabolism</keyword>
<dbReference type="GO" id="GO:0005998">
    <property type="term" value="P:xylulose catabolic process"/>
    <property type="evidence" value="ECO:0007669"/>
    <property type="project" value="UniProtKB-UniRule"/>
</dbReference>
<feature type="domain" description="Carbohydrate kinase FGGY C-terminal" evidence="12">
    <location>
        <begin position="257"/>
        <end position="441"/>
    </location>
</feature>
<dbReference type="Gene3D" id="3.30.420.40">
    <property type="match status" value="2"/>
</dbReference>
<feature type="domain" description="Carbohydrate kinase FGGY N-terminal" evidence="11">
    <location>
        <begin position="5"/>
        <end position="247"/>
    </location>
</feature>
<evidence type="ECO:0000259" key="12">
    <source>
        <dbReference type="Pfam" id="PF02782"/>
    </source>
</evidence>
<dbReference type="Pfam" id="PF02782">
    <property type="entry name" value="FGGY_C"/>
    <property type="match status" value="1"/>
</dbReference>
<dbReference type="EMBL" id="VBWO01000008">
    <property type="protein sequence ID" value="TLF38886.1"/>
    <property type="molecule type" value="Genomic_DNA"/>
</dbReference>
<reference evidence="13 14" key="1">
    <citation type="submission" date="2019-05" db="EMBL/GenBank/DDBJ databases">
        <title>Genome-based reclassification of Lactobacillus casei as Lactobacillus casei subsp. casei. subsp.nov., description of Lactobacillus casei subsp. zeae subsp. nov., and emended description of Lactobacillus casei.</title>
        <authorList>
            <person name="Huang C.-H."/>
        </authorList>
    </citation>
    <scope>NUCLEOTIDE SEQUENCE [LARGE SCALE GENOMIC DNA]</scope>
    <source>
        <strain evidence="13 14">CRBIP24.44</strain>
    </source>
</reference>
<keyword evidence="4 8" id="KW-0547">Nucleotide-binding</keyword>
<feature type="binding site" evidence="8">
    <location>
        <begin position="82"/>
        <end position="83"/>
    </location>
    <ligand>
        <name>substrate</name>
    </ligand>
</feature>
<dbReference type="SUPFAM" id="SSF53067">
    <property type="entry name" value="Actin-like ATPase domain"/>
    <property type="match status" value="2"/>
</dbReference>
<dbReference type="InterPro" id="IPR018485">
    <property type="entry name" value="FGGY_C"/>
</dbReference>
<keyword evidence="6 8" id="KW-0067">ATP-binding</keyword>
<evidence type="ECO:0000256" key="9">
    <source>
        <dbReference type="RuleBase" id="RU003733"/>
    </source>
</evidence>
<evidence type="ECO:0000256" key="7">
    <source>
        <dbReference type="ARBA" id="ARBA00023277"/>
    </source>
</evidence>
<dbReference type="InterPro" id="IPR018483">
    <property type="entry name" value="Carb_kinase_FGGY_CS"/>
</dbReference>
<gene>
    <name evidence="8 10 13" type="primary">xylB</name>
    <name evidence="13" type="ORF">FEI15_09495</name>
</gene>
<dbReference type="Proteomes" id="UP000309885">
    <property type="component" value="Unassembled WGS sequence"/>
</dbReference>